<comment type="caution">
    <text evidence="6">The sequence shown here is derived from an EMBL/GenBank/DDBJ whole genome shotgun (WGS) entry which is preliminary data.</text>
</comment>
<dbReference type="PROSITE" id="PS50893">
    <property type="entry name" value="ABC_TRANSPORTER_2"/>
    <property type="match status" value="1"/>
</dbReference>
<dbReference type="Proteomes" id="UP000703590">
    <property type="component" value="Unassembled WGS sequence"/>
</dbReference>
<protein>
    <submittedName>
        <fullName evidence="6">ABC transporter ATP-binding protein</fullName>
    </submittedName>
</protein>
<dbReference type="Gene3D" id="3.40.50.300">
    <property type="entry name" value="P-loop containing nucleotide triphosphate hydrolases"/>
    <property type="match status" value="1"/>
</dbReference>
<dbReference type="InterPro" id="IPR003439">
    <property type="entry name" value="ABC_transporter-like_ATP-bd"/>
</dbReference>
<name>A0ABS2WUY8_9BACT</name>
<evidence type="ECO:0000313" key="7">
    <source>
        <dbReference type="Proteomes" id="UP000703590"/>
    </source>
</evidence>
<reference evidence="6" key="2">
    <citation type="submission" date="2021-02" db="EMBL/GenBank/DDBJ databases">
        <authorList>
            <person name="Merkel A.Y."/>
        </authorList>
    </citation>
    <scope>NUCLEOTIDE SEQUENCE</scope>
    <source>
        <strain evidence="6">T05b</strain>
    </source>
</reference>
<dbReference type="GO" id="GO:0005524">
    <property type="term" value="F:ATP binding"/>
    <property type="evidence" value="ECO:0007669"/>
    <property type="project" value="UniProtKB-KW"/>
</dbReference>
<dbReference type="RefSeq" id="WP_205460032.1">
    <property type="nucleotide sequence ID" value="NZ_JAFHKK010000039.1"/>
</dbReference>
<evidence type="ECO:0000256" key="2">
    <source>
        <dbReference type="ARBA" id="ARBA00022448"/>
    </source>
</evidence>
<reference evidence="6" key="1">
    <citation type="submission" date="2021-02" db="EMBL/GenBank/DDBJ databases">
        <title>Sulfurospirillum tamanensis sp. nov.</title>
        <authorList>
            <person name="Frolova A."/>
            <person name="Merkel A."/>
            <person name="Slobodkin A."/>
        </authorList>
    </citation>
    <scope>NUCLEOTIDE SEQUENCE</scope>
    <source>
        <strain evidence="6">T05b</strain>
    </source>
</reference>
<sequence length="344" mass="38886">MQEPLYTITSLQKNHGYKPVLDIKDITLYRGEIIGLVGSNGSGKSTLLRHLAFLEKPDSGEVVYQGYTADALPLHVKREIGILLPEPYLLKRSVKENLLFGLRAHGIKKDETARLHEALDLVGLLPQKFLKRSWHELSSGETQRVAFAARLILRPKTLLLDEPTNSLDLSGIPVFTEAILHAHEAWKSTIIIASHDLDWLSSIATRKLGLHFGRMMEFSTTNLIVGKWHEEGESLVYRFNATESMALPKNWRIGEKRGVAINPRMIEIFSQEAPHRNTDKHICLKGTVREILHLTKSNEVSIKVAVGSQLIECIEPFEVFKTRPFYPSQSLQICFSQEAIKIPN</sequence>
<dbReference type="SUPFAM" id="SSF52540">
    <property type="entry name" value="P-loop containing nucleoside triphosphate hydrolases"/>
    <property type="match status" value="1"/>
</dbReference>
<dbReference type="Pfam" id="PF00005">
    <property type="entry name" value="ABC_tran"/>
    <property type="match status" value="1"/>
</dbReference>
<dbReference type="EMBL" id="JAFHKK010000039">
    <property type="protein sequence ID" value="MBN2965472.1"/>
    <property type="molecule type" value="Genomic_DNA"/>
</dbReference>
<keyword evidence="7" id="KW-1185">Reference proteome</keyword>
<keyword evidence="2" id="KW-0813">Transport</keyword>
<dbReference type="InterPro" id="IPR027417">
    <property type="entry name" value="P-loop_NTPase"/>
</dbReference>
<dbReference type="PANTHER" id="PTHR43335">
    <property type="entry name" value="ABC TRANSPORTER, ATP-BINDING PROTEIN"/>
    <property type="match status" value="1"/>
</dbReference>
<evidence type="ECO:0000256" key="1">
    <source>
        <dbReference type="ARBA" id="ARBA00005417"/>
    </source>
</evidence>
<dbReference type="PANTHER" id="PTHR43335:SF4">
    <property type="entry name" value="ABC TRANSPORTER, ATP-BINDING PROTEIN"/>
    <property type="match status" value="1"/>
</dbReference>
<comment type="similarity">
    <text evidence="1">Belongs to the ABC transporter superfamily.</text>
</comment>
<feature type="domain" description="ABC transporter" evidence="5">
    <location>
        <begin position="6"/>
        <end position="237"/>
    </location>
</feature>
<dbReference type="SMART" id="SM00382">
    <property type="entry name" value="AAA"/>
    <property type="match status" value="1"/>
</dbReference>
<evidence type="ECO:0000313" key="6">
    <source>
        <dbReference type="EMBL" id="MBN2965472.1"/>
    </source>
</evidence>
<evidence type="ECO:0000256" key="4">
    <source>
        <dbReference type="ARBA" id="ARBA00022840"/>
    </source>
</evidence>
<dbReference type="InterPro" id="IPR003593">
    <property type="entry name" value="AAA+_ATPase"/>
</dbReference>
<evidence type="ECO:0000256" key="3">
    <source>
        <dbReference type="ARBA" id="ARBA00022741"/>
    </source>
</evidence>
<gene>
    <name evidence="6" type="ORF">JWV37_11820</name>
</gene>
<evidence type="ECO:0000259" key="5">
    <source>
        <dbReference type="PROSITE" id="PS50893"/>
    </source>
</evidence>
<proteinExistence type="inferred from homology"/>
<organism evidence="6 7">
    <name type="scientific">Sulfurospirillum tamanense</name>
    <dbReference type="NCBI Taxonomy" id="2813362"/>
    <lineage>
        <taxon>Bacteria</taxon>
        <taxon>Pseudomonadati</taxon>
        <taxon>Campylobacterota</taxon>
        <taxon>Epsilonproteobacteria</taxon>
        <taxon>Campylobacterales</taxon>
        <taxon>Sulfurospirillaceae</taxon>
        <taxon>Sulfurospirillum</taxon>
    </lineage>
</organism>
<keyword evidence="3" id="KW-0547">Nucleotide-binding</keyword>
<dbReference type="CDD" id="cd03225">
    <property type="entry name" value="ABC_cobalt_CbiO_domain1"/>
    <property type="match status" value="1"/>
</dbReference>
<keyword evidence="4 6" id="KW-0067">ATP-binding</keyword>
<dbReference type="InterPro" id="IPR015856">
    <property type="entry name" value="ABC_transpr_CbiO/EcfA_su"/>
</dbReference>
<accession>A0ABS2WUY8</accession>